<accession>A0ABT1Z4I1</accession>
<dbReference type="Proteomes" id="UP001165396">
    <property type="component" value="Unassembled WGS sequence"/>
</dbReference>
<gene>
    <name evidence="1" type="ORF">NTA49_16025</name>
</gene>
<dbReference type="EMBL" id="JANKJG010000015">
    <property type="protein sequence ID" value="MCR8828049.1"/>
    <property type="molecule type" value="Genomic_DNA"/>
</dbReference>
<comment type="caution">
    <text evidence="1">The sequence shown here is derived from an EMBL/GenBank/DDBJ whole genome shotgun (WGS) entry which is preliminary data.</text>
</comment>
<name>A0ABT1Z4I1_9RHOB</name>
<keyword evidence="2" id="KW-1185">Reference proteome</keyword>
<dbReference type="RefSeq" id="WP_258295820.1">
    <property type="nucleotide sequence ID" value="NZ_JANKJG010000015.1"/>
</dbReference>
<organism evidence="1 2">
    <name type="scientific">Pseudosulfitobacter koreensis</name>
    <dbReference type="NCBI Taxonomy" id="2968472"/>
    <lineage>
        <taxon>Bacteria</taxon>
        <taxon>Pseudomonadati</taxon>
        <taxon>Pseudomonadota</taxon>
        <taxon>Alphaproteobacteria</taxon>
        <taxon>Rhodobacterales</taxon>
        <taxon>Roseobacteraceae</taxon>
        <taxon>Pseudosulfitobacter</taxon>
    </lineage>
</organism>
<protein>
    <submittedName>
        <fullName evidence="1">Uncharacterized protein</fullName>
    </submittedName>
</protein>
<evidence type="ECO:0000313" key="1">
    <source>
        <dbReference type="EMBL" id="MCR8828049.1"/>
    </source>
</evidence>
<evidence type="ECO:0000313" key="2">
    <source>
        <dbReference type="Proteomes" id="UP001165396"/>
    </source>
</evidence>
<proteinExistence type="predicted"/>
<reference evidence="1" key="1">
    <citation type="submission" date="2022-07" db="EMBL/GenBank/DDBJ databases">
        <title>Pseudosulfitobacter sp. strain AP-MA-4, whole genome sequence.</title>
        <authorList>
            <person name="Jiang Y."/>
        </authorList>
    </citation>
    <scope>NUCLEOTIDE SEQUENCE</scope>
    <source>
        <strain evidence="1">AP-MA-4</strain>
    </source>
</reference>
<sequence>MSNQTEPKTLDELAVDAVRFGREVAEAAKAMHLGGNAKDAAFVARALSRLHDRQPLHDADAGGLIAVREILEADIAREVASHETRFFPTDYDECGPIGETREVPIYTERGEELIKLKGMFEQFSDVRAALFDHLAAHQLLITKLDRL</sequence>